<sequence>NSVEHDDINVVAINDPFIEPKYAVYMLKYDSAHGNFKGEVSVNEANDLVVNGKTIKIY</sequence>
<dbReference type="InterPro" id="IPR036291">
    <property type="entry name" value="NAD(P)-bd_dom_sf"/>
</dbReference>
<evidence type="ECO:0000313" key="4">
    <source>
        <dbReference type="EMBL" id="PUU80260.1"/>
    </source>
</evidence>
<feature type="domain" description="Glyceraldehyde 3-phosphate dehydrogenase NAD(P) binding" evidence="3">
    <location>
        <begin position="1"/>
        <end position="58"/>
    </location>
</feature>
<keyword evidence="5" id="KW-1185">Reference proteome</keyword>
<dbReference type="OrthoDB" id="1152826at2759"/>
<dbReference type="GO" id="GO:0004365">
    <property type="term" value="F:glyceraldehyde-3-phosphate dehydrogenase (NAD+) (phosphorylating) activity"/>
    <property type="evidence" value="ECO:0007669"/>
    <property type="project" value="TreeGrafter"/>
</dbReference>
<feature type="non-terminal residue" evidence="4">
    <location>
        <position position="58"/>
    </location>
</feature>
<reference evidence="4 5" key="1">
    <citation type="submission" date="2017-04" db="EMBL/GenBank/DDBJ databases">
        <title>Draft genome sequence of Tuber borchii Vittad., a whitish edible truffle.</title>
        <authorList>
            <consortium name="DOE Joint Genome Institute"/>
            <person name="Murat C."/>
            <person name="Kuo A."/>
            <person name="Barry K.W."/>
            <person name="Clum A."/>
            <person name="Dockter R.B."/>
            <person name="Fauchery L."/>
            <person name="Iotti M."/>
            <person name="Kohler A."/>
            <person name="Labutti K."/>
            <person name="Lindquist E.A."/>
            <person name="Lipzen A."/>
            <person name="Ohm R.A."/>
            <person name="Wang M."/>
            <person name="Grigoriev I.V."/>
            <person name="Zambonelli A."/>
            <person name="Martin F.M."/>
        </authorList>
    </citation>
    <scope>NUCLEOTIDE SEQUENCE [LARGE SCALE GENOMIC DNA]</scope>
    <source>
        <strain evidence="4 5">Tbo3840</strain>
    </source>
</reference>
<dbReference type="EMBL" id="NESQ01000069">
    <property type="protein sequence ID" value="PUU80260.1"/>
    <property type="molecule type" value="Genomic_DNA"/>
</dbReference>
<proteinExistence type="inferred from homology"/>
<dbReference type="Gene3D" id="3.40.50.720">
    <property type="entry name" value="NAD(P)-binding Rossmann-like Domain"/>
    <property type="match status" value="1"/>
</dbReference>
<dbReference type="AlphaFoldDB" id="A0A2T6ZXS8"/>
<dbReference type="SMART" id="SM00846">
    <property type="entry name" value="Gp_dh_N"/>
    <property type="match status" value="1"/>
</dbReference>
<organism evidence="4 5">
    <name type="scientific">Tuber borchii</name>
    <name type="common">White truffle</name>
    <dbReference type="NCBI Taxonomy" id="42251"/>
    <lineage>
        <taxon>Eukaryota</taxon>
        <taxon>Fungi</taxon>
        <taxon>Dikarya</taxon>
        <taxon>Ascomycota</taxon>
        <taxon>Pezizomycotina</taxon>
        <taxon>Pezizomycetes</taxon>
        <taxon>Pezizales</taxon>
        <taxon>Tuberaceae</taxon>
        <taxon>Tuber</taxon>
    </lineage>
</organism>
<dbReference type="PANTHER" id="PTHR10836">
    <property type="entry name" value="GLYCERALDEHYDE 3-PHOSPHATE DEHYDROGENASE"/>
    <property type="match status" value="1"/>
</dbReference>
<evidence type="ECO:0000256" key="1">
    <source>
        <dbReference type="ARBA" id="ARBA00007406"/>
    </source>
</evidence>
<gene>
    <name evidence="4" type="ORF">B9Z19DRAFT_957843</name>
</gene>
<dbReference type="SUPFAM" id="SSF51735">
    <property type="entry name" value="NAD(P)-binding Rossmann-fold domains"/>
    <property type="match status" value="1"/>
</dbReference>
<feature type="non-terminal residue" evidence="4">
    <location>
        <position position="1"/>
    </location>
</feature>
<comment type="caution">
    <text evidence="4">The sequence shown here is derived from an EMBL/GenBank/DDBJ whole genome shotgun (WGS) entry which is preliminary data.</text>
</comment>
<evidence type="ECO:0000259" key="3">
    <source>
        <dbReference type="SMART" id="SM00846"/>
    </source>
</evidence>
<dbReference type="InterPro" id="IPR020828">
    <property type="entry name" value="GlycerAld_3-P_DH_NAD(P)-bd"/>
</dbReference>
<comment type="similarity">
    <text evidence="1">Belongs to the glyceraldehyde-3-phosphate dehydrogenase family.</text>
</comment>
<accession>A0A2T6ZXS8</accession>
<dbReference type="PANTHER" id="PTHR10836:SF76">
    <property type="entry name" value="GLYCERALDEHYDE-3-PHOSPHATE DEHYDROGENASE-RELATED"/>
    <property type="match status" value="1"/>
</dbReference>
<dbReference type="GO" id="GO:0005829">
    <property type="term" value="C:cytosol"/>
    <property type="evidence" value="ECO:0007669"/>
    <property type="project" value="TreeGrafter"/>
</dbReference>
<protein>
    <recommendedName>
        <fullName evidence="3">Glyceraldehyde 3-phosphate dehydrogenase NAD(P) binding domain-containing protein</fullName>
    </recommendedName>
</protein>
<name>A0A2T6ZXS8_TUBBO</name>
<evidence type="ECO:0000256" key="2">
    <source>
        <dbReference type="ARBA" id="ARBA00023002"/>
    </source>
</evidence>
<dbReference type="Proteomes" id="UP000244722">
    <property type="component" value="Unassembled WGS sequence"/>
</dbReference>
<dbReference type="InterPro" id="IPR020831">
    <property type="entry name" value="GlycerAld/Erythrose_P_DH"/>
</dbReference>
<dbReference type="STRING" id="42251.A0A2T6ZXS8"/>
<dbReference type="GO" id="GO:0006096">
    <property type="term" value="P:glycolytic process"/>
    <property type="evidence" value="ECO:0007669"/>
    <property type="project" value="TreeGrafter"/>
</dbReference>
<evidence type="ECO:0000313" key="5">
    <source>
        <dbReference type="Proteomes" id="UP000244722"/>
    </source>
</evidence>
<keyword evidence="2" id="KW-0560">Oxidoreductase</keyword>
<dbReference type="GO" id="GO:0051287">
    <property type="term" value="F:NAD binding"/>
    <property type="evidence" value="ECO:0007669"/>
    <property type="project" value="InterPro"/>
</dbReference>
<dbReference type="Pfam" id="PF00044">
    <property type="entry name" value="Gp_dh_N"/>
    <property type="match status" value="1"/>
</dbReference>